<evidence type="ECO:0000313" key="1">
    <source>
        <dbReference type="EMBL" id="RKF56728.1"/>
    </source>
</evidence>
<sequence length="94" mass="10764">MTSQIEETCLLSKEYELPVIGHKENYVNDTTYFDCPFPLPPPETFEKNRNQASKEEIQYFQLLIGSTNYAATSTRPDISNRTYAESNSKSNITC</sequence>
<proteinExistence type="predicted"/>
<dbReference type="EMBL" id="MCBQ01019327">
    <property type="protein sequence ID" value="RKF56728.1"/>
    <property type="molecule type" value="Genomic_DNA"/>
</dbReference>
<name>A0A420HH63_9PEZI</name>
<evidence type="ECO:0000313" key="2">
    <source>
        <dbReference type="Proteomes" id="UP000283383"/>
    </source>
</evidence>
<keyword evidence="2" id="KW-1185">Reference proteome</keyword>
<dbReference type="Proteomes" id="UP000283383">
    <property type="component" value="Unassembled WGS sequence"/>
</dbReference>
<accession>A0A420HH63</accession>
<protein>
    <submittedName>
        <fullName evidence="1">Uncharacterized protein</fullName>
    </submittedName>
</protein>
<dbReference type="AlphaFoldDB" id="A0A420HH63"/>
<comment type="caution">
    <text evidence="1">The sequence shown here is derived from an EMBL/GenBank/DDBJ whole genome shotgun (WGS) entry which is preliminary data.</text>
</comment>
<gene>
    <name evidence="1" type="ORF">GcM3_193024b</name>
</gene>
<organism evidence="1 2">
    <name type="scientific">Golovinomyces cichoracearum</name>
    <dbReference type="NCBI Taxonomy" id="62708"/>
    <lineage>
        <taxon>Eukaryota</taxon>
        <taxon>Fungi</taxon>
        <taxon>Dikarya</taxon>
        <taxon>Ascomycota</taxon>
        <taxon>Pezizomycotina</taxon>
        <taxon>Leotiomycetes</taxon>
        <taxon>Erysiphales</taxon>
        <taxon>Erysiphaceae</taxon>
        <taxon>Golovinomyces</taxon>
    </lineage>
</organism>
<reference evidence="1 2" key="1">
    <citation type="journal article" date="2018" name="BMC Genomics">
        <title>Comparative genome analyses reveal sequence features reflecting distinct modes of host-adaptation between dicot and monocot powdery mildew.</title>
        <authorList>
            <person name="Wu Y."/>
            <person name="Ma X."/>
            <person name="Pan Z."/>
            <person name="Kale S.D."/>
            <person name="Song Y."/>
            <person name="King H."/>
            <person name="Zhang Q."/>
            <person name="Presley C."/>
            <person name="Deng X."/>
            <person name="Wei C.I."/>
            <person name="Xiao S."/>
        </authorList>
    </citation>
    <scope>NUCLEOTIDE SEQUENCE [LARGE SCALE GENOMIC DNA]</scope>
    <source>
        <strain evidence="1">UMSG3</strain>
    </source>
</reference>